<reference evidence="2 3" key="1">
    <citation type="journal article" date="2019" name="Nat. Plants">
        <title>Genome sequencing of Musa balbisiana reveals subgenome evolution and function divergence in polyploid bananas.</title>
        <authorList>
            <person name="Yao X."/>
        </authorList>
    </citation>
    <scope>NUCLEOTIDE SEQUENCE [LARGE SCALE GENOMIC DNA]</scope>
    <source>
        <strain evidence="3">cv. DH-PKW</strain>
        <tissue evidence="2">Leaves</tissue>
    </source>
</reference>
<comment type="caution">
    <text evidence="2">The sequence shown here is derived from an EMBL/GenBank/DDBJ whole genome shotgun (WGS) entry which is preliminary data.</text>
</comment>
<accession>A0A4S8IUD1</accession>
<dbReference type="Proteomes" id="UP000317650">
    <property type="component" value="Chromosome 10"/>
</dbReference>
<evidence type="ECO:0000313" key="3">
    <source>
        <dbReference type="Proteomes" id="UP000317650"/>
    </source>
</evidence>
<evidence type="ECO:0000313" key="2">
    <source>
        <dbReference type="EMBL" id="THU52341.1"/>
    </source>
</evidence>
<proteinExistence type="predicted"/>
<dbReference type="EMBL" id="PYDT01000008">
    <property type="protein sequence ID" value="THU52341.1"/>
    <property type="molecule type" value="Genomic_DNA"/>
</dbReference>
<name>A0A4S8IUD1_MUSBA</name>
<feature type="compositionally biased region" description="Basic residues" evidence="1">
    <location>
        <begin position="33"/>
        <end position="45"/>
    </location>
</feature>
<dbReference type="AlphaFoldDB" id="A0A4S8IUD1"/>
<evidence type="ECO:0000256" key="1">
    <source>
        <dbReference type="SAM" id="MobiDB-lite"/>
    </source>
</evidence>
<keyword evidence="3" id="KW-1185">Reference proteome</keyword>
<protein>
    <submittedName>
        <fullName evidence="2">Uncharacterized protein</fullName>
    </submittedName>
</protein>
<organism evidence="2 3">
    <name type="scientific">Musa balbisiana</name>
    <name type="common">Banana</name>
    <dbReference type="NCBI Taxonomy" id="52838"/>
    <lineage>
        <taxon>Eukaryota</taxon>
        <taxon>Viridiplantae</taxon>
        <taxon>Streptophyta</taxon>
        <taxon>Embryophyta</taxon>
        <taxon>Tracheophyta</taxon>
        <taxon>Spermatophyta</taxon>
        <taxon>Magnoliopsida</taxon>
        <taxon>Liliopsida</taxon>
        <taxon>Zingiberales</taxon>
        <taxon>Musaceae</taxon>
        <taxon>Musa</taxon>
    </lineage>
</organism>
<gene>
    <name evidence="2" type="ORF">C4D60_Mb10t02990</name>
</gene>
<sequence length="157" mass="17333">MGWRRREPFVFGSCGSSACGLPGETESDCYPSRRPRSPERRRARGVGRNLQQRVAFGPSFLKRMKFLTKGTDDSIVNEDLPTNGVPIRARDILGAPKLKENTNPKLLVIACLLLHSGSTVLRRVNSRICWQTSPVMAAKAGSDVVHSSPLFAVERNV</sequence>
<feature type="region of interest" description="Disordered" evidence="1">
    <location>
        <begin position="23"/>
        <end position="46"/>
    </location>
</feature>
<dbReference type="PROSITE" id="PS51257">
    <property type="entry name" value="PROKAR_LIPOPROTEIN"/>
    <property type="match status" value="1"/>
</dbReference>